<dbReference type="PANTHER" id="PTHR30600">
    <property type="entry name" value="CYTOCHROME C PEROXIDASE-RELATED"/>
    <property type="match status" value="1"/>
</dbReference>
<accession>A0AAE2ZR64</accession>
<dbReference type="InterPro" id="IPR051395">
    <property type="entry name" value="Cytochrome_c_Peroxidase/MauG"/>
</dbReference>
<keyword evidence="2 7" id="KW-0349">Heme</keyword>
<evidence type="ECO:0000256" key="2">
    <source>
        <dbReference type="ARBA" id="ARBA00022617"/>
    </source>
</evidence>
<dbReference type="Pfam" id="PF03150">
    <property type="entry name" value="CCP_MauG"/>
    <property type="match status" value="1"/>
</dbReference>
<dbReference type="EMBL" id="JAICBX010000004">
    <property type="protein sequence ID" value="MBW8639421.1"/>
    <property type="molecule type" value="Genomic_DNA"/>
</dbReference>
<dbReference type="InterPro" id="IPR036909">
    <property type="entry name" value="Cyt_c-like_dom_sf"/>
</dbReference>
<evidence type="ECO:0000313" key="10">
    <source>
        <dbReference type="EMBL" id="MBW8639421.1"/>
    </source>
</evidence>
<dbReference type="AlphaFoldDB" id="A0AAE2ZR64"/>
<evidence type="ECO:0000256" key="1">
    <source>
        <dbReference type="ARBA" id="ARBA00004196"/>
    </source>
</evidence>
<dbReference type="GO" id="GO:0046872">
    <property type="term" value="F:metal ion binding"/>
    <property type="evidence" value="ECO:0007669"/>
    <property type="project" value="UniProtKB-KW"/>
</dbReference>
<gene>
    <name evidence="10" type="ORF">K1W69_19660</name>
</gene>
<dbReference type="GO" id="GO:0004130">
    <property type="term" value="F:cytochrome-c peroxidase activity"/>
    <property type="evidence" value="ECO:0007669"/>
    <property type="project" value="TreeGrafter"/>
</dbReference>
<dbReference type="GO" id="GO:0009055">
    <property type="term" value="F:electron transfer activity"/>
    <property type="evidence" value="ECO:0007669"/>
    <property type="project" value="InterPro"/>
</dbReference>
<keyword evidence="6 7" id="KW-0408">Iron</keyword>
<evidence type="ECO:0000313" key="11">
    <source>
        <dbReference type="Proteomes" id="UP001196509"/>
    </source>
</evidence>
<dbReference type="GO" id="GO:0030313">
    <property type="term" value="C:cell envelope"/>
    <property type="evidence" value="ECO:0007669"/>
    <property type="project" value="UniProtKB-SubCell"/>
</dbReference>
<organism evidence="10 11">
    <name type="scientific">Flavimaribacter sediminis</name>
    <dbReference type="NCBI Taxonomy" id="2865987"/>
    <lineage>
        <taxon>Bacteria</taxon>
        <taxon>Pseudomonadati</taxon>
        <taxon>Pseudomonadota</taxon>
        <taxon>Alphaproteobacteria</taxon>
        <taxon>Hyphomicrobiales</taxon>
        <taxon>Rhizobiaceae</taxon>
        <taxon>Flavimaribacter</taxon>
    </lineage>
</organism>
<evidence type="ECO:0000259" key="9">
    <source>
        <dbReference type="PROSITE" id="PS51007"/>
    </source>
</evidence>
<dbReference type="SUPFAM" id="SSF46626">
    <property type="entry name" value="Cytochrome c"/>
    <property type="match status" value="2"/>
</dbReference>
<dbReference type="PANTHER" id="PTHR30600:SF10">
    <property type="entry name" value="BLL6722 PROTEIN"/>
    <property type="match status" value="1"/>
</dbReference>
<dbReference type="InterPro" id="IPR009056">
    <property type="entry name" value="Cyt_c-like_dom"/>
</dbReference>
<keyword evidence="4 8" id="KW-0732">Signal</keyword>
<evidence type="ECO:0000256" key="6">
    <source>
        <dbReference type="ARBA" id="ARBA00023004"/>
    </source>
</evidence>
<feature type="signal peptide" evidence="8">
    <location>
        <begin position="1"/>
        <end position="34"/>
    </location>
</feature>
<evidence type="ECO:0000256" key="4">
    <source>
        <dbReference type="ARBA" id="ARBA00022729"/>
    </source>
</evidence>
<keyword evidence="11" id="KW-1185">Reference proteome</keyword>
<keyword evidence="3 7" id="KW-0479">Metal-binding</keyword>
<dbReference type="PROSITE" id="PS51007">
    <property type="entry name" value="CYTC"/>
    <property type="match status" value="1"/>
</dbReference>
<proteinExistence type="predicted"/>
<dbReference type="Gene3D" id="1.10.760.10">
    <property type="entry name" value="Cytochrome c-like domain"/>
    <property type="match status" value="2"/>
</dbReference>
<feature type="domain" description="Cytochrome c" evidence="9">
    <location>
        <begin position="325"/>
        <end position="552"/>
    </location>
</feature>
<dbReference type="RefSeq" id="WP_220230153.1">
    <property type="nucleotide sequence ID" value="NZ_JAICBX010000004.1"/>
</dbReference>
<dbReference type="InterPro" id="IPR004852">
    <property type="entry name" value="Di-haem_cyt_c_peroxidsae"/>
</dbReference>
<comment type="subcellular location">
    <subcellularLocation>
        <location evidence="1">Cell envelope</location>
    </subcellularLocation>
</comment>
<name>A0AAE2ZR64_9HYPH</name>
<feature type="chain" id="PRO_5042060500" description="Cytochrome c domain-containing protein" evidence="8">
    <location>
        <begin position="35"/>
        <end position="608"/>
    </location>
</feature>
<evidence type="ECO:0000256" key="8">
    <source>
        <dbReference type="SAM" id="SignalP"/>
    </source>
</evidence>
<comment type="caution">
    <text evidence="10">The sequence shown here is derived from an EMBL/GenBank/DDBJ whole genome shotgun (WGS) entry which is preliminary data.</text>
</comment>
<protein>
    <recommendedName>
        <fullName evidence="9">Cytochrome c domain-containing protein</fullName>
    </recommendedName>
</protein>
<sequence>MDKQERRELTLQRRVGSKAVGLLAILALLQCAYAADQPATSKGGSSKVYMPYPPGILPADIKSEIERVRGEVAVAYQRAIAEWMAMDAPKQDGNPLVLGDTGYKAVSLLGELLNYDESISVGGNQACAFCHMPYSGFSGSSQSVNLTMSAYPGSTHFRSVDRIPMRYTYAPLFSVLQYNATQQDFYGGNFWDGRATGLLLQNPNAEQATDPPVSAGEMGMPDIACIVYRIDQSDFRELFDLVWGEGSLDIAWPSDVEDICTTPAGAERFGSDMTPVKLSTDDRLKADNAFDHWGQSLSFYQSGPGVSPFTSKFDAFLAGDYTMTQDEKAGYDLFSGKGNCNSCHLDGRSSLLADGAADTGGNVDLAPLFTDKTYVNIGLPLNPRLPLFYEDTADGYGFTPNPAGFGHRDLGMGNFLRSVNGVNPNADWIDLAPEFDGAFQTVTARNAALTPTSCPTTEAGRVDANGDPVPYFQKSFFHNGYIKSLKQLVHFYNTRDKYAYPVTSGHCPAGTTEKVDCWPTPEVPNNVDKTIGDLGLSDREEDQLVAFLETLSDGYTAPYRNRDIFTGACRTGGSAATQGNETLIATPDLPSCSARVCGVDPVPEPPIQ</sequence>
<evidence type="ECO:0000256" key="7">
    <source>
        <dbReference type="PROSITE-ProRule" id="PRU00433"/>
    </source>
</evidence>
<evidence type="ECO:0000256" key="3">
    <source>
        <dbReference type="ARBA" id="ARBA00022723"/>
    </source>
</evidence>
<dbReference type="GO" id="GO:0020037">
    <property type="term" value="F:heme binding"/>
    <property type="evidence" value="ECO:0007669"/>
    <property type="project" value="InterPro"/>
</dbReference>
<dbReference type="Proteomes" id="UP001196509">
    <property type="component" value="Unassembled WGS sequence"/>
</dbReference>
<keyword evidence="5" id="KW-0560">Oxidoreductase</keyword>
<evidence type="ECO:0000256" key="5">
    <source>
        <dbReference type="ARBA" id="ARBA00023002"/>
    </source>
</evidence>
<reference evidence="10" key="1">
    <citation type="submission" date="2021-08" db="EMBL/GenBank/DDBJ databases">
        <title>Hoeflea bacterium WL0058 sp. nov., isolated from the sediment.</title>
        <authorList>
            <person name="Wang L."/>
            <person name="Zhang D."/>
        </authorList>
    </citation>
    <scope>NUCLEOTIDE SEQUENCE</scope>
    <source>
        <strain evidence="10">WL0058</strain>
    </source>
</reference>